<proteinExistence type="predicted"/>
<protein>
    <recommendedName>
        <fullName evidence="5">Sulfotransferase domain-containing protein</fullName>
    </recommendedName>
</protein>
<feature type="region of interest" description="Disordered" evidence="1">
    <location>
        <begin position="566"/>
        <end position="591"/>
    </location>
</feature>
<dbReference type="InterPro" id="IPR027417">
    <property type="entry name" value="P-loop_NTPase"/>
</dbReference>
<keyword evidence="4" id="KW-1185">Reference proteome</keyword>
<dbReference type="Gene3D" id="3.40.50.300">
    <property type="entry name" value="P-loop containing nucleotide triphosphate hydrolases"/>
    <property type="match status" value="1"/>
</dbReference>
<dbReference type="EMBL" id="JAGTXO010000016">
    <property type="protein sequence ID" value="KAG8463309.1"/>
    <property type="molecule type" value="Genomic_DNA"/>
</dbReference>
<organism evidence="3 4">
    <name type="scientific">Diacronema lutheri</name>
    <name type="common">Unicellular marine alga</name>
    <name type="synonym">Monochrysis lutheri</name>
    <dbReference type="NCBI Taxonomy" id="2081491"/>
    <lineage>
        <taxon>Eukaryota</taxon>
        <taxon>Haptista</taxon>
        <taxon>Haptophyta</taxon>
        <taxon>Pavlovophyceae</taxon>
        <taxon>Pavlovales</taxon>
        <taxon>Pavlovaceae</taxon>
        <taxon>Diacronema</taxon>
    </lineage>
</organism>
<feature type="transmembrane region" description="Helical" evidence="2">
    <location>
        <begin position="20"/>
        <end position="41"/>
    </location>
</feature>
<feature type="compositionally biased region" description="Low complexity" evidence="1">
    <location>
        <begin position="118"/>
        <end position="145"/>
    </location>
</feature>
<keyword evidence="2" id="KW-0472">Membrane</keyword>
<name>A0A8J5XMF6_DIALT</name>
<evidence type="ECO:0000313" key="4">
    <source>
        <dbReference type="Proteomes" id="UP000751190"/>
    </source>
</evidence>
<evidence type="ECO:0000313" key="3">
    <source>
        <dbReference type="EMBL" id="KAG8463309.1"/>
    </source>
</evidence>
<evidence type="ECO:0000256" key="2">
    <source>
        <dbReference type="SAM" id="Phobius"/>
    </source>
</evidence>
<keyword evidence="2" id="KW-1133">Transmembrane helix</keyword>
<sequence length="691" mass="74784">MPLTPPYGRTSSRDRTPVVAAVLTLLLTACGLLCVVCLTSAERRRALERSMPPAALARAQAGAMRAARGMTTHGSRGGMPGLAAASANASVLALAGAPARIAPAPDANASAASADARSALAGAKRPPVAPSNRSAPSAARAPLSRASREQCEQLALVEDGDSNRSWTLPSLSTARSRVLFAPPDRPPDRPPLRCALFVYFHFAKAGGTSVREAMARQLSASALAAAGVASTQPASWGPPLDERTGWRFAYPVYEQLRRWAASRAERARAPRLLVECHAGCTFTSMLDVVRAMRAQLEADNCTVLTLTHLREPVSQALSAWRYWALKWQAARVESLAHWVRAWLQPDHFYNEYLFGARTRALARLYATRAPADDASETDDCATWANATERALAQVDVVGTVDNWERTWLRVADVLRLPRLEPRQLKGLSACVDKRRRTPHPHLSDRCQRTAVCRDSRVTAADLAAMRDKMKCSRRAYATWAARSEAALDRYEEALVTRSPTLLSAPRQSAVVARHAPAPAAARAVTVAVPALDLFRERACHLRASYFCNWQPDETRFAASRRAVEERRARDRKERAARRQGHRAAVAARARDANRTMRTLLPSGAGYGGALAPAAVRGAPPGAPAHAEWQAMHAAGPRLGGVRGAPHAPAQRRAKVAAGAGAWHAAPHAGRPRRRAQNRSAGGDATMRRRYT</sequence>
<dbReference type="AlphaFoldDB" id="A0A8J5XMF6"/>
<comment type="caution">
    <text evidence="3">The sequence shown here is derived from an EMBL/GenBank/DDBJ whole genome shotgun (WGS) entry which is preliminary data.</text>
</comment>
<keyword evidence="2" id="KW-0812">Transmembrane</keyword>
<feature type="region of interest" description="Disordered" evidence="1">
    <location>
        <begin position="636"/>
        <end position="691"/>
    </location>
</feature>
<evidence type="ECO:0000256" key="1">
    <source>
        <dbReference type="SAM" id="MobiDB-lite"/>
    </source>
</evidence>
<gene>
    <name evidence="3" type="ORF">KFE25_004820</name>
</gene>
<evidence type="ECO:0008006" key="5">
    <source>
        <dbReference type="Google" id="ProtNLM"/>
    </source>
</evidence>
<accession>A0A8J5XMF6</accession>
<dbReference type="Proteomes" id="UP000751190">
    <property type="component" value="Unassembled WGS sequence"/>
</dbReference>
<feature type="compositionally biased region" description="Low complexity" evidence="1">
    <location>
        <begin position="655"/>
        <end position="668"/>
    </location>
</feature>
<reference evidence="3" key="1">
    <citation type="submission" date="2021-05" db="EMBL/GenBank/DDBJ databases">
        <title>The genome of the haptophyte Pavlova lutheri (Diacronema luteri, Pavlovales) - a model for lipid biosynthesis in eukaryotic algae.</title>
        <authorList>
            <person name="Hulatt C.J."/>
            <person name="Posewitz M.C."/>
        </authorList>
    </citation>
    <scope>NUCLEOTIDE SEQUENCE</scope>
    <source>
        <strain evidence="3">NIVA-4/92</strain>
    </source>
</reference>
<feature type="region of interest" description="Disordered" evidence="1">
    <location>
        <begin position="118"/>
        <end position="147"/>
    </location>
</feature>
<dbReference type="SUPFAM" id="SSF52540">
    <property type="entry name" value="P-loop containing nucleoside triphosphate hydrolases"/>
    <property type="match status" value="1"/>
</dbReference>